<dbReference type="EMBL" id="JAEHOE010000001">
    <property type="protein sequence ID" value="KAG2501862.1"/>
    <property type="molecule type" value="Genomic_DNA"/>
</dbReference>
<sequence>MAPKKDEKPVAAEAADAPKAEAKPKAEKKAKKAAAPKKEKKPKKEKPAGEGAEGAEKKKGKKKASKVETYKLYIYKVLKQPDAYDTLLKAGSVDDARQQSAVVAALGATADGIKFFLQHGASLGSGLESLRPVPANLTADPGLSLLATAVQAWLAFYPATYLVPPQTFNFWKSDTNAWYHDAVQPAGTTNSFAGGVYYSSLYYSLRDGPLLLTTPEFKGLNLWTINFYEAFSNAFFVIGAQYGSNKASSYLLVPPGWDGDVPDDAIVVHSPTVEGFLLGRSFIEPDAAAIKDFNAGWTASALGADPADPALPWFVRWAYPENPWPENTADPLLFWRVVGEVYRRNGAPYVAEPLLGQLSSLGLWRDYGLVAATVSPLAREALAAAQYYALRIITAWRVQPGPAAHNYWLAPKTFGFYGSDLVAAAGTQRFFPIVNRNRDALYYFLYVDAAGTPFNFTSDYEIIFQGPPPIANYSFWSLVAGGATWSSLAPDLYTREDGTIPFRVSSTRPAANTTAEERGWNWVPSTAAGNYIVLRLYAPLQQALDNLYVPPPVTAVAGNASAAPPPAGSRRSTRSKLL</sequence>
<dbReference type="OrthoDB" id="532807at2759"/>
<dbReference type="Pfam" id="PF06863">
    <property type="entry name" value="DUF1254"/>
    <property type="match status" value="1"/>
</dbReference>
<dbReference type="Gene3D" id="2.60.40.1610">
    <property type="entry name" value="Domain of unknown function DUF1254"/>
    <property type="match status" value="1"/>
</dbReference>
<evidence type="ECO:0000313" key="5">
    <source>
        <dbReference type="Proteomes" id="UP000612055"/>
    </source>
</evidence>
<dbReference type="InterPro" id="IPR010621">
    <property type="entry name" value="DUF1214"/>
</dbReference>
<feature type="region of interest" description="Disordered" evidence="1">
    <location>
        <begin position="1"/>
        <end position="61"/>
    </location>
</feature>
<dbReference type="Proteomes" id="UP000612055">
    <property type="component" value="Unassembled WGS sequence"/>
</dbReference>
<evidence type="ECO:0000256" key="1">
    <source>
        <dbReference type="SAM" id="MobiDB-lite"/>
    </source>
</evidence>
<proteinExistence type="predicted"/>
<dbReference type="PANTHER" id="PTHR36509:SF2">
    <property type="entry name" value="BLL3101 PROTEIN"/>
    <property type="match status" value="1"/>
</dbReference>
<feature type="domain" description="DUF1254" evidence="3">
    <location>
        <begin position="195"/>
        <end position="296"/>
    </location>
</feature>
<name>A0A835YHC9_9CHLO</name>
<dbReference type="SUPFAM" id="SSF160935">
    <property type="entry name" value="VPA0735-like"/>
    <property type="match status" value="1"/>
</dbReference>
<feature type="domain" description="DUF1214" evidence="2">
    <location>
        <begin position="440"/>
        <end position="540"/>
    </location>
</feature>
<dbReference type="InterPro" id="IPR037049">
    <property type="entry name" value="DUF1214_C_sf"/>
</dbReference>
<accession>A0A835YHC9</accession>
<reference evidence="4" key="1">
    <citation type="journal article" date="2020" name="bioRxiv">
        <title>Comparative genomics of Chlamydomonas.</title>
        <authorList>
            <person name="Craig R.J."/>
            <person name="Hasan A.R."/>
            <person name="Ness R.W."/>
            <person name="Keightley P.D."/>
        </authorList>
    </citation>
    <scope>NUCLEOTIDE SEQUENCE</scope>
    <source>
        <strain evidence="4">CCAP 11/70</strain>
    </source>
</reference>
<dbReference type="Pfam" id="PF06742">
    <property type="entry name" value="DUF1214"/>
    <property type="match status" value="1"/>
</dbReference>
<dbReference type="AlphaFoldDB" id="A0A835YHC9"/>
<dbReference type="InterPro" id="IPR037050">
    <property type="entry name" value="DUF1254_sf"/>
</dbReference>
<evidence type="ECO:0000259" key="3">
    <source>
        <dbReference type="Pfam" id="PF06863"/>
    </source>
</evidence>
<evidence type="ECO:0000313" key="4">
    <source>
        <dbReference type="EMBL" id="KAG2501862.1"/>
    </source>
</evidence>
<comment type="caution">
    <text evidence="4">The sequence shown here is derived from an EMBL/GenBank/DDBJ whole genome shotgun (WGS) entry which is preliminary data.</text>
</comment>
<feature type="compositionally biased region" description="Basic residues" evidence="1">
    <location>
        <begin position="28"/>
        <end position="44"/>
    </location>
</feature>
<protein>
    <recommendedName>
        <fullName evidence="6">DUF1254 domain-containing protein</fullName>
    </recommendedName>
</protein>
<evidence type="ECO:0000259" key="2">
    <source>
        <dbReference type="Pfam" id="PF06742"/>
    </source>
</evidence>
<gene>
    <name evidence="4" type="ORF">HYH03_000360</name>
</gene>
<organism evidence="4 5">
    <name type="scientific">Edaphochlamys debaryana</name>
    <dbReference type="NCBI Taxonomy" id="47281"/>
    <lineage>
        <taxon>Eukaryota</taxon>
        <taxon>Viridiplantae</taxon>
        <taxon>Chlorophyta</taxon>
        <taxon>core chlorophytes</taxon>
        <taxon>Chlorophyceae</taxon>
        <taxon>CS clade</taxon>
        <taxon>Chlamydomonadales</taxon>
        <taxon>Chlamydomonadales incertae sedis</taxon>
        <taxon>Edaphochlamys</taxon>
    </lineage>
</organism>
<dbReference type="PANTHER" id="PTHR36509">
    <property type="entry name" value="BLL3101 PROTEIN"/>
    <property type="match status" value="1"/>
</dbReference>
<evidence type="ECO:0008006" key="6">
    <source>
        <dbReference type="Google" id="ProtNLM"/>
    </source>
</evidence>
<feature type="region of interest" description="Disordered" evidence="1">
    <location>
        <begin position="558"/>
        <end position="578"/>
    </location>
</feature>
<dbReference type="InterPro" id="IPR010679">
    <property type="entry name" value="DUF1254"/>
</dbReference>
<dbReference type="Gene3D" id="2.60.120.600">
    <property type="entry name" value="Domain of unknown function DUF1214, C-terminal domain"/>
    <property type="match status" value="1"/>
</dbReference>
<feature type="compositionally biased region" description="Basic and acidic residues" evidence="1">
    <location>
        <begin position="1"/>
        <end position="27"/>
    </location>
</feature>
<keyword evidence="5" id="KW-1185">Reference proteome</keyword>